<dbReference type="Pfam" id="PF14202">
    <property type="entry name" value="TnpW"/>
    <property type="match status" value="1"/>
</dbReference>
<name>J9FKQ1_9ZZZZ</name>
<evidence type="ECO:0008006" key="2">
    <source>
        <dbReference type="Google" id="ProtNLM"/>
    </source>
</evidence>
<evidence type="ECO:0000313" key="1">
    <source>
        <dbReference type="EMBL" id="EJW90187.1"/>
    </source>
</evidence>
<accession>J9FKQ1</accession>
<dbReference type="InterPro" id="IPR026990">
    <property type="entry name" value="TnpW"/>
</dbReference>
<proteinExistence type="predicted"/>
<gene>
    <name evidence="1" type="ORF">EVA_21701</name>
</gene>
<dbReference type="EMBL" id="AMCI01008988">
    <property type="protein sequence ID" value="EJW90187.1"/>
    <property type="molecule type" value="Genomic_DNA"/>
</dbReference>
<protein>
    <recommendedName>
        <fullName evidence="2">Transposon-encoded protein TnpW</fullName>
    </recommendedName>
</protein>
<reference evidence="1" key="1">
    <citation type="journal article" date="2012" name="PLoS ONE">
        <title>Gene sets for utilization of primary and secondary nutrition supplies in the distal gut of endangered iberian lynx.</title>
        <authorList>
            <person name="Alcaide M."/>
            <person name="Messina E."/>
            <person name="Richter M."/>
            <person name="Bargiela R."/>
            <person name="Peplies J."/>
            <person name="Huws S.A."/>
            <person name="Newbold C.J."/>
            <person name="Golyshin P.N."/>
            <person name="Simon M.A."/>
            <person name="Lopez G."/>
            <person name="Yakimov M.M."/>
            <person name="Ferrer M."/>
        </authorList>
    </citation>
    <scope>NUCLEOTIDE SEQUENCE</scope>
</reference>
<sequence>MGFFHFKEDKHMAQNTDKVSKEHPAGTFNMRLGNTTYVINVHFSKTSKETLEDKMKRLMRDDVKSANF</sequence>
<comment type="caution">
    <text evidence="1">The sequence shown here is derived from an EMBL/GenBank/DDBJ whole genome shotgun (WGS) entry which is preliminary data.</text>
</comment>
<organism evidence="1">
    <name type="scientific">gut metagenome</name>
    <dbReference type="NCBI Taxonomy" id="749906"/>
    <lineage>
        <taxon>unclassified sequences</taxon>
        <taxon>metagenomes</taxon>
        <taxon>organismal metagenomes</taxon>
    </lineage>
</organism>
<dbReference type="AlphaFoldDB" id="J9FKQ1"/>